<evidence type="ECO:0000256" key="7">
    <source>
        <dbReference type="PROSITE-ProRule" id="PRU00983"/>
    </source>
</evidence>
<dbReference type="InterPro" id="IPR016024">
    <property type="entry name" value="ARM-type_fold"/>
</dbReference>
<dbReference type="InterPro" id="IPR027357">
    <property type="entry name" value="DOCKER_dom"/>
</dbReference>
<evidence type="ECO:0000259" key="9">
    <source>
        <dbReference type="PROSITE" id="PS50002"/>
    </source>
</evidence>
<dbReference type="GeneID" id="136800381"/>
<feature type="domain" description="C2 DOCK-type" evidence="10">
    <location>
        <begin position="439"/>
        <end position="620"/>
    </location>
</feature>
<dbReference type="InterPro" id="IPR027007">
    <property type="entry name" value="C2_DOCK-type_domain"/>
</dbReference>
<dbReference type="Pfam" id="PF23554">
    <property type="entry name" value="TPR_DOCK"/>
    <property type="match status" value="1"/>
</dbReference>
<dbReference type="InterPro" id="IPR036028">
    <property type="entry name" value="SH3-like_dom_sf"/>
</dbReference>
<sequence length="1965" mass="223528">MVMGDKWKATDHGCKYGVALCNFTPSESLQHGLKLNVGETVQIQEEYQGWFKGKLMQDRSITGIFPKNHVKVKEANLVNFGKFEEVIPTLEPVIEESTSVLREWGSLSKDLFLERSLSIFQVLKATMNTLMENRREIIFGKLTQDQQKELKEKITDKIDSVNKKLNLDLVPRIDGEIIEGDSASVVELYQVHLESSKRISRSKAKSKRNSSASGQHNQEKRMSIYGTLSKRPPPLKTPTSHHFFIAFKSFICNIGEAATLLFGLYDKSTGKYLSEKFVVKLTKLGMPEEIELLGKQFGIFQDLTNGDLTRGIYLICKIFREGKLIDSSKKHANAEYRRPFGGGVMDVSNILLSDLEDEKELYIPMFAANNEQDFHLLEDLIIRKQTNKYSSFGSNANFSVCIDVKLFHGDVEKVLKEKSGGALTQRLGFPEVILPGYVRNDFYVTLSKADLEKGSKSAGKNIEVALCVVSDKGQIFNDCMSIGSGGKPMSEYRSYVLYHTNSPHWNERIKVCLPIEQFHKAHLRFTFSHCSRNEGKVKGERIFGFSFIKLLKADGTVTRDGPYELFIYKFDNSVDFMKVQSYLRLPANKDELAVMESKGVVFAGPARNPKECLSIRTYLCSTRLTQNTDIINFFQWRNLEEKDVVQALDAFLKVSPEEIVKFLQDVFDALFKILSELQGDIGFKVFEAVVSITKIVEEPKYNPFKSTLNSYIDEHFSAALAYRSLANNLCLMLQHHHKQKNRTNLAYAVKSLTYIFKMIIRSYQLNFSATQNIVVLMEVKELLDQIFNCMVKLVAAPGDALNEIKGDLLKKLPEICDDALAVLSAQEYSAHVTNILGAVQKSSNAYVHAQRLQCLRNIVESKLFVQKDSRIVIMHVIVDLLAQFMERKQELALCLELLGEVTTALQHLDSVTEDVSLLANKVLGIELNVLLTIDRRGPTTGLSVACLLGILKLMDSDQRPLYKEYMEVYGDKHDLRDFLKKLIVAFKELLTIDTFPKDWFVLRTVGNNVILTAVQYFSKAFTDYFLQHEYFDQTLWESYFQLAVLFLTQPALQSEQFQQAKRTKTLEKYGDMRRVMGFEILNMWEILGPRKKFFIPTLIGPFLEMTLVPDLDLRRATIPIFYDMMKVEYHENHDFKKVESELMEQLERLMKDNKGDLEYEELFTDIMTNKFREGTEPHFHDEGIKSIRSISELLRRLLDYRGTSNNDSNNDVKMMCTYNLLEFYEQYSRQDMYIKCIHELADLHVTCDNFTEAGCTLKLHAALLDWVDNELPKFLDYPSQLEWQRKEKLYLQIIEYFDKGKTWESGIQLCKELTELYENKILDYTKLSEILRKQAYFYDNIMKQIRPAHNYFRVSFYGRAFPHYLKDEVLVYRGLEFETLAGFTSRIRVEFPNAEILYKNTPPDPSIVQGISQHIQICNVNPIPGEIDIIQADGIDEKITSYYRTNEVSEFIFNRPFHKGDKDPANEFKTLWMERTVHWTKRTFPNILKWSRIDSTRKTELTPIENAMEMILTKNKELEAKVTEYSSGKETNINPLSMILNGIIDANVNGGIANYQTAFLSEEYMFLNPEDKDKINHLKTLLHDQSRILSQGLQVHETYVTDALRPFHDRMVMMYSAMKISIETGQSMESILARPNSLQVGSISVASTRSGGSPGKGNSPRESPAESRRLINFGKSPSDGEIAPKKDKKSISASLQSILRRTSAIPDHEKKSPHGSHENLRPSPLAAGPPPIPSRPGDSDGTSSPMSSPAPSPAGVPSDLSSAAMRRLGLQPNPNLAASAPSLVSIEEEKPSLPPKNKLNKRHTASGEVYNTSFESVFRPIDLENTKPISSRHATSSPQIPQISSPTSPTNSSKGSRDERDLLEALNDMQEGYNEGNDIYDRIANQPVEEIKPDFYEHSDPPPPVPEPRKRISVEESVLPPPLPPSRPRGSSQRNGGENLIDSDVGAPPPLPKKSAKRQMSMDTS</sequence>
<evidence type="ECO:0000256" key="4">
    <source>
        <dbReference type="ARBA" id="ARBA00022553"/>
    </source>
</evidence>
<keyword evidence="13" id="KW-1185">Reference proteome</keyword>
<dbReference type="SUPFAM" id="SSF48371">
    <property type="entry name" value="ARM repeat"/>
    <property type="match status" value="1"/>
</dbReference>
<feature type="region of interest" description="Disordered" evidence="8">
    <location>
        <begin position="199"/>
        <end position="223"/>
    </location>
</feature>
<dbReference type="GO" id="GO:0005085">
    <property type="term" value="F:guanyl-nucleotide exchange factor activity"/>
    <property type="evidence" value="ECO:0007669"/>
    <property type="project" value="UniProtKB-KW"/>
</dbReference>
<proteinExistence type="inferred from homology"/>
<dbReference type="InterPro" id="IPR056372">
    <property type="entry name" value="TPR_DOCK"/>
</dbReference>
<dbReference type="PROSITE" id="PS51651">
    <property type="entry name" value="DOCKER"/>
    <property type="match status" value="1"/>
</dbReference>
<dbReference type="SUPFAM" id="SSF50044">
    <property type="entry name" value="SH3-domain"/>
    <property type="match status" value="1"/>
</dbReference>
<feature type="compositionally biased region" description="Basic and acidic residues" evidence="8">
    <location>
        <begin position="1889"/>
        <end position="1900"/>
    </location>
</feature>
<evidence type="ECO:0000259" key="10">
    <source>
        <dbReference type="PROSITE" id="PS51650"/>
    </source>
</evidence>
<dbReference type="EnsemblMetazoa" id="CLYHEMT012746.1">
    <property type="protein sequence ID" value="CLYHEMP012746.1"/>
    <property type="gene ID" value="CLYHEMG012746"/>
</dbReference>
<dbReference type="SMART" id="SM00326">
    <property type="entry name" value="SH3"/>
    <property type="match status" value="1"/>
</dbReference>
<dbReference type="InterPro" id="IPR001452">
    <property type="entry name" value="SH3_domain"/>
</dbReference>
<dbReference type="PANTHER" id="PTHR45653:SF12">
    <property type="entry name" value="SPONGE, ISOFORM E"/>
    <property type="match status" value="1"/>
</dbReference>
<dbReference type="Gene3D" id="2.30.30.40">
    <property type="entry name" value="SH3 Domains"/>
    <property type="match status" value="1"/>
</dbReference>
<protein>
    <recommendedName>
        <fullName evidence="14">Dedicator of cytokinesis protein 3</fullName>
    </recommendedName>
</protein>
<evidence type="ECO:0000256" key="1">
    <source>
        <dbReference type="ARBA" id="ARBA00004496"/>
    </source>
</evidence>
<dbReference type="Pfam" id="PF20422">
    <property type="entry name" value="DHR-2_Lobe_B"/>
    <property type="match status" value="1"/>
</dbReference>
<dbReference type="RefSeq" id="XP_066913125.1">
    <property type="nucleotide sequence ID" value="XM_067057024.1"/>
</dbReference>
<dbReference type="PROSITE" id="PS50002">
    <property type="entry name" value="SH3"/>
    <property type="match status" value="1"/>
</dbReference>
<dbReference type="InterPro" id="IPR043162">
    <property type="entry name" value="DOCK_C_lobe_C"/>
</dbReference>
<evidence type="ECO:0000256" key="8">
    <source>
        <dbReference type="SAM" id="MobiDB-lite"/>
    </source>
</evidence>
<dbReference type="Gene3D" id="2.60.40.150">
    <property type="entry name" value="C2 domain"/>
    <property type="match status" value="1"/>
</dbReference>
<dbReference type="InterPro" id="IPR046769">
    <property type="entry name" value="DOCKER_Lobe_A"/>
</dbReference>
<dbReference type="Pfam" id="PF14429">
    <property type="entry name" value="DOCK-C2"/>
    <property type="match status" value="1"/>
</dbReference>
<dbReference type="PANTHER" id="PTHR45653">
    <property type="entry name" value="DEDICATOR OF CYTOKINESIS"/>
    <property type="match status" value="1"/>
</dbReference>
<dbReference type="GO" id="GO:0031267">
    <property type="term" value="F:small GTPase binding"/>
    <property type="evidence" value="ECO:0007669"/>
    <property type="project" value="TreeGrafter"/>
</dbReference>
<comment type="similarity">
    <text evidence="7">Belongs to the DOCK family.</text>
</comment>
<feature type="compositionally biased region" description="Basic residues" evidence="8">
    <location>
        <begin position="199"/>
        <end position="208"/>
    </location>
</feature>
<evidence type="ECO:0000256" key="3">
    <source>
        <dbReference type="ARBA" id="ARBA00022490"/>
    </source>
</evidence>
<evidence type="ECO:0000256" key="6">
    <source>
        <dbReference type="PROSITE-ProRule" id="PRU00192"/>
    </source>
</evidence>
<dbReference type="InterPro" id="IPR043161">
    <property type="entry name" value="DOCK_C_lobe_A"/>
</dbReference>
<organism evidence="12 13">
    <name type="scientific">Clytia hemisphaerica</name>
    <dbReference type="NCBI Taxonomy" id="252671"/>
    <lineage>
        <taxon>Eukaryota</taxon>
        <taxon>Metazoa</taxon>
        <taxon>Cnidaria</taxon>
        <taxon>Hydrozoa</taxon>
        <taxon>Hydroidolina</taxon>
        <taxon>Leptothecata</taxon>
        <taxon>Obeliida</taxon>
        <taxon>Clytiidae</taxon>
        <taxon>Clytia</taxon>
    </lineage>
</organism>
<dbReference type="OrthoDB" id="18896at2759"/>
<dbReference type="InterPro" id="IPR042455">
    <property type="entry name" value="DOCK_N_sub1"/>
</dbReference>
<keyword evidence="3" id="KW-0963">Cytoplasm</keyword>
<dbReference type="Pfam" id="PF20421">
    <property type="entry name" value="DHR-2_Lobe_C"/>
    <property type="match status" value="1"/>
</dbReference>
<accession>A0A7M6DIV9</accession>
<dbReference type="InterPro" id="IPR046770">
    <property type="entry name" value="DOCKER_Lobe_B"/>
</dbReference>
<evidence type="ECO:0000256" key="5">
    <source>
        <dbReference type="ARBA" id="ARBA00022658"/>
    </source>
</evidence>
<feature type="region of interest" description="Disordered" evidence="8">
    <location>
        <begin position="1645"/>
        <end position="1965"/>
    </location>
</feature>
<dbReference type="FunFam" id="1.25.40.410:FF:000003">
    <property type="entry name" value="Dedicator of cytokinesis protein 4"/>
    <property type="match status" value="1"/>
</dbReference>
<keyword evidence="4" id="KW-0597">Phosphoprotein</keyword>
<dbReference type="InterPro" id="IPR032376">
    <property type="entry name" value="DOCK_N"/>
</dbReference>
<feature type="compositionally biased region" description="Basic and acidic residues" evidence="8">
    <location>
        <begin position="1706"/>
        <end position="1720"/>
    </location>
</feature>
<dbReference type="RefSeq" id="XP_066913124.1">
    <property type="nucleotide sequence ID" value="XM_067057023.1"/>
</dbReference>
<feature type="domain" description="SH3" evidence="9">
    <location>
        <begin position="12"/>
        <end position="75"/>
    </location>
</feature>
<name>A0A7M6DIV9_9CNID</name>
<dbReference type="GO" id="GO:0005737">
    <property type="term" value="C:cytoplasm"/>
    <property type="evidence" value="ECO:0007669"/>
    <property type="project" value="UniProtKB-SubCell"/>
</dbReference>
<dbReference type="Pfam" id="PF06920">
    <property type="entry name" value="DHR-2_Lobe_A"/>
    <property type="match status" value="1"/>
</dbReference>
<reference evidence="12" key="1">
    <citation type="submission" date="2021-01" db="UniProtKB">
        <authorList>
            <consortium name="EnsemblMetazoa"/>
        </authorList>
    </citation>
    <scope>IDENTIFICATION</scope>
</reference>
<evidence type="ECO:0000259" key="11">
    <source>
        <dbReference type="PROSITE" id="PS51651"/>
    </source>
</evidence>
<dbReference type="Proteomes" id="UP000594262">
    <property type="component" value="Unplaced"/>
</dbReference>
<feature type="domain" description="DOCKER" evidence="11">
    <location>
        <begin position="1224"/>
        <end position="1631"/>
    </location>
</feature>
<dbReference type="PROSITE" id="PS51650">
    <property type="entry name" value="C2_DOCK"/>
    <property type="match status" value="1"/>
</dbReference>
<dbReference type="Gene3D" id="1.20.58.740">
    <property type="match status" value="1"/>
</dbReference>
<evidence type="ECO:0000313" key="12">
    <source>
        <dbReference type="EnsemblMetazoa" id="CLYHEMP012746.1"/>
    </source>
</evidence>
<keyword evidence="5" id="KW-0344">Guanine-nucleotide releasing factor</keyword>
<comment type="subcellular location">
    <subcellularLocation>
        <location evidence="1">Cytoplasm</location>
    </subcellularLocation>
</comment>
<keyword evidence="2 6" id="KW-0728">SH3 domain</keyword>
<feature type="compositionally biased region" description="Low complexity" evidence="8">
    <location>
        <begin position="1835"/>
        <end position="1853"/>
    </location>
</feature>
<dbReference type="Pfam" id="PF16172">
    <property type="entry name" value="DOCK_N"/>
    <property type="match status" value="2"/>
</dbReference>
<evidence type="ECO:0000313" key="13">
    <source>
        <dbReference type="Proteomes" id="UP000594262"/>
    </source>
</evidence>
<dbReference type="InterPro" id="IPR046773">
    <property type="entry name" value="DOCKER_Lobe_C"/>
</dbReference>
<dbReference type="GO" id="GO:0007264">
    <property type="term" value="P:small GTPase-mediated signal transduction"/>
    <property type="evidence" value="ECO:0007669"/>
    <property type="project" value="InterPro"/>
</dbReference>
<dbReference type="InterPro" id="IPR026791">
    <property type="entry name" value="DOCK"/>
</dbReference>
<evidence type="ECO:0000256" key="2">
    <source>
        <dbReference type="ARBA" id="ARBA00022443"/>
    </source>
</evidence>
<dbReference type="Gene3D" id="1.20.1270.350">
    <property type="entry name" value="Dedicator of cytokinesis N-terminal subdomain"/>
    <property type="match status" value="1"/>
</dbReference>
<evidence type="ECO:0008006" key="14">
    <source>
        <dbReference type="Google" id="ProtNLM"/>
    </source>
</evidence>
<feature type="compositionally biased region" description="Polar residues" evidence="8">
    <location>
        <begin position="1691"/>
        <end position="1700"/>
    </location>
</feature>
<dbReference type="GO" id="GO:0005886">
    <property type="term" value="C:plasma membrane"/>
    <property type="evidence" value="ECO:0007669"/>
    <property type="project" value="TreeGrafter"/>
</dbReference>
<dbReference type="InterPro" id="IPR035892">
    <property type="entry name" value="C2_domain_sf"/>
</dbReference>
<dbReference type="FunFam" id="2.60.40.150:FF:000045">
    <property type="entry name" value="Dedicator of cytokinesis protein 4"/>
    <property type="match status" value="1"/>
</dbReference>
<dbReference type="Gene3D" id="1.25.40.410">
    <property type="match status" value="1"/>
</dbReference>